<dbReference type="KEGG" id="tput:QJT81_16520"/>
<evidence type="ECO:0000313" key="1">
    <source>
        <dbReference type="EMBL" id="WGZ93396.1"/>
    </source>
</evidence>
<proteinExistence type="predicted"/>
<protein>
    <submittedName>
        <fullName evidence="1">Uncharacterized protein</fullName>
    </submittedName>
</protein>
<sequence length="97" mass="11501">MTVYSKNSHGTLYVLECYNENETFIKFGITSRTIERRYSDKIKMPYSYRILAECTGTPEMIYNLEVGLKNEMKLQHYTPQIEFNGYATECFVRTEEE</sequence>
<name>A0AA95H9Z6_9GAMM</name>
<organism evidence="1">
    <name type="scientific">Candidatus Thiothrix putei</name>
    <dbReference type="NCBI Taxonomy" id="3080811"/>
    <lineage>
        <taxon>Bacteria</taxon>
        <taxon>Pseudomonadati</taxon>
        <taxon>Pseudomonadota</taxon>
        <taxon>Gammaproteobacteria</taxon>
        <taxon>Thiotrichales</taxon>
        <taxon>Thiotrichaceae</taxon>
        <taxon>Thiothrix</taxon>
    </lineage>
</organism>
<gene>
    <name evidence="1" type="ORF">QJT81_16520</name>
</gene>
<accession>A0AA95H9Z6</accession>
<dbReference type="Proteomes" id="UP001301326">
    <property type="component" value="Chromosome"/>
</dbReference>
<dbReference type="EMBL" id="CP124756">
    <property type="protein sequence ID" value="WGZ93396.1"/>
    <property type="molecule type" value="Genomic_DNA"/>
</dbReference>
<reference evidence="1" key="1">
    <citation type="journal article" date="2023" name="Int. J. Mol. Sci.">
        <title>Metagenomics Revealed a New Genus 'Candidatus Thiocaldithrix dubininis' gen. nov., sp. nov. and a New Species 'Candidatus Thiothrix putei' sp. nov. in the Family Thiotrichaceae, Some Members of Which Have Traits of Both Na+- and H+-Motive Energetics.</title>
        <authorList>
            <person name="Ravin N.V."/>
            <person name="Muntyan M.S."/>
            <person name="Smolyakov D.D."/>
            <person name="Rudenko T.S."/>
            <person name="Beletsky A.V."/>
            <person name="Mardanov A.V."/>
            <person name="Grabovich M.Y."/>
        </authorList>
    </citation>
    <scope>NUCLEOTIDE SEQUENCE</scope>
    <source>
        <strain evidence="1">GKL-02</strain>
    </source>
</reference>
<dbReference type="AlphaFoldDB" id="A0AA95H9Z6"/>
<reference evidence="1" key="2">
    <citation type="submission" date="2023-04" db="EMBL/GenBank/DDBJ databases">
        <authorList>
            <person name="Beletskiy A.V."/>
            <person name="Mardanov A.V."/>
            <person name="Ravin N.V."/>
        </authorList>
    </citation>
    <scope>NUCLEOTIDE SEQUENCE</scope>
    <source>
        <strain evidence="1">GKL-02</strain>
    </source>
</reference>